<evidence type="ECO:0000313" key="3">
    <source>
        <dbReference type="EMBL" id="KXO09609.1"/>
    </source>
</evidence>
<dbReference type="InterPro" id="IPR006935">
    <property type="entry name" value="Helicase/UvrB_N"/>
</dbReference>
<dbReference type="EMBL" id="LOCO01000010">
    <property type="protein sequence ID" value="KXO09609.1"/>
    <property type="molecule type" value="Genomic_DNA"/>
</dbReference>
<protein>
    <submittedName>
        <fullName evidence="3">Type III restriction enzyme, res subunit:DEAD/DEAH box helicase, N-terminal</fullName>
    </submittedName>
</protein>
<keyword evidence="4" id="KW-1185">Reference proteome</keyword>
<dbReference type="Pfam" id="PF04851">
    <property type="entry name" value="ResIII"/>
    <property type="match status" value="1"/>
</dbReference>
<reference evidence="4" key="1">
    <citation type="submission" date="2015-12" db="EMBL/GenBank/DDBJ databases">
        <authorList>
            <person name="Lima A."/>
            <person name="Farahani Zayas N."/>
            <person name="Castro Da Silva M.A."/>
            <person name="Cabral A."/>
            <person name="Pessatti M.L."/>
        </authorList>
    </citation>
    <scope>NUCLEOTIDE SEQUENCE [LARGE SCALE GENOMIC DNA]</scope>
    <source>
        <strain evidence="4">LAMA 842</strain>
    </source>
</reference>
<organism evidence="3 4">
    <name type="scientific">Marinobacter excellens LAMA 842</name>
    <dbReference type="NCBI Taxonomy" id="1306954"/>
    <lineage>
        <taxon>Bacteria</taxon>
        <taxon>Pseudomonadati</taxon>
        <taxon>Pseudomonadota</taxon>
        <taxon>Gammaproteobacteria</taxon>
        <taxon>Pseudomonadales</taxon>
        <taxon>Marinobacteraceae</taxon>
        <taxon>Marinobacter</taxon>
    </lineage>
</organism>
<dbReference type="InterPro" id="IPR050742">
    <property type="entry name" value="Helicase_Restrict-Modif_Enz"/>
</dbReference>
<evidence type="ECO:0000259" key="2">
    <source>
        <dbReference type="Pfam" id="PF19778"/>
    </source>
</evidence>
<dbReference type="GO" id="GO:0004386">
    <property type="term" value="F:helicase activity"/>
    <property type="evidence" value="ECO:0007669"/>
    <property type="project" value="UniProtKB-KW"/>
</dbReference>
<dbReference type="InterPro" id="IPR045572">
    <property type="entry name" value="RE_endonuc_C"/>
</dbReference>
<dbReference type="InterPro" id="IPR027417">
    <property type="entry name" value="P-loop_NTPase"/>
</dbReference>
<accession>A0A137SAY9</accession>
<gene>
    <name evidence="3" type="ORF">J122_2180</name>
</gene>
<dbReference type="AlphaFoldDB" id="A0A137SAY9"/>
<dbReference type="Pfam" id="PF19778">
    <property type="entry name" value="RE_endonuc"/>
    <property type="match status" value="1"/>
</dbReference>
<comment type="caution">
    <text evidence="3">The sequence shown here is derived from an EMBL/GenBank/DDBJ whole genome shotgun (WGS) entry which is preliminary data.</text>
</comment>
<dbReference type="GO" id="GO:0015668">
    <property type="term" value="F:type III site-specific deoxyribonuclease activity"/>
    <property type="evidence" value="ECO:0007669"/>
    <property type="project" value="InterPro"/>
</dbReference>
<dbReference type="Gene3D" id="3.40.50.300">
    <property type="entry name" value="P-loop containing nucleotide triphosphate hydrolases"/>
    <property type="match status" value="2"/>
</dbReference>
<dbReference type="GO" id="GO:0003677">
    <property type="term" value="F:DNA binding"/>
    <property type="evidence" value="ECO:0007669"/>
    <property type="project" value="InterPro"/>
</dbReference>
<evidence type="ECO:0000313" key="4">
    <source>
        <dbReference type="Proteomes" id="UP000070282"/>
    </source>
</evidence>
<name>A0A137SAY9_9GAMM</name>
<feature type="domain" description="Helicase/UvrB N-terminal" evidence="1">
    <location>
        <begin position="10"/>
        <end position="255"/>
    </location>
</feature>
<proteinExistence type="predicted"/>
<keyword evidence="3" id="KW-0067">ATP-binding</keyword>
<keyword evidence="3" id="KW-0547">Nucleotide-binding</keyword>
<dbReference type="GO" id="GO:0005829">
    <property type="term" value="C:cytosol"/>
    <property type="evidence" value="ECO:0007669"/>
    <property type="project" value="TreeGrafter"/>
</dbReference>
<keyword evidence="3" id="KW-0378">Hydrolase</keyword>
<dbReference type="PANTHER" id="PTHR47396">
    <property type="entry name" value="TYPE I RESTRICTION ENZYME ECOKI R PROTEIN"/>
    <property type="match status" value="1"/>
</dbReference>
<dbReference type="SUPFAM" id="SSF52540">
    <property type="entry name" value="P-loop containing nucleoside triphosphate hydrolases"/>
    <property type="match status" value="1"/>
</dbReference>
<dbReference type="GO" id="GO:0005524">
    <property type="term" value="F:ATP binding"/>
    <property type="evidence" value="ECO:0007669"/>
    <property type="project" value="InterPro"/>
</dbReference>
<dbReference type="RefSeq" id="WP_061332249.1">
    <property type="nucleotide sequence ID" value="NZ_LOCO01000010.1"/>
</dbReference>
<dbReference type="Proteomes" id="UP000070282">
    <property type="component" value="Unassembled WGS sequence"/>
</dbReference>
<sequence length="987" mass="112735">MKLKFNPNLDYQQDAIESTLSVFEGLSTSGESYRKLGIANTLTLDPDKLLDNLHRVQEQNFIEKSPHLFEPGDDYPFPNFSVEMETGTGKTYVYLRSIFELHKRLGLRKFIIVVPSVAIREGVLSSLAMMKGHFRSLYNKAPFDHYVYSAKDLSKVRQFATANTLQIMVINIQAFQRDAGDVDSYDSLTPEEIKKLSVIHREQDRMSGVKPIEFIQDVRPVLIIDEPQSVDNTPKARRAVNHLKPLFALRYSATHRNPYNVVYQLGPVKAYDMKLVKQISVASIQSQSNVNQTYLKLSKIGYSGKAKTPSASVIIFEDTPNGTREKTVKLKQGTDLSDHSNRLGYQGYVVDEIYAEPGAEFVRFANNIILEPEQEKGGIHDDVLKAQIRQTVEEHFKKERNLQKQGLDVKVLSLFFIDKVANYRYYDENGHVQKGKLARWFEEAYSELAASSLFSDLPKRNVEQVHNGYFAEVKKRGKVVELKDTSGTTASDAEVYELIMKDKERLLDESEPLRFIFSHSALKEGWDNPNVFQICTLREFGSEKERRQTLGRGLRLSVDANGDRVFDPQVNRLTVVASESFEEYAKNLQTEMEKDIGGGFKFGRVPVIAFAPLAINDTQTLGQEKSRHLWQALKAEGYLDAKGDLTARFQPDDMYFQLQVPPEYQPLENEIIDRLRSFMFAGRVQDARKRTAVTYNKRVELNPDFKALWDKISQKTRYSIRFDTQQLIDLASHKLQNMPVVKPVTLTIDHTQAKLTDAGFGSDRQISTTKERYVSSHEVLPDLIGALQERTHLTRGTLLTIIRGCRRLGEFKANPQGFITETARQIQKALDELLVDGIRYEKLAGEHFKMELFDEPELEAYLDRSYQVQHGNQGDQVQTPYDYIECDSHIERMTAQALDGAENVKFYCKLPRWFTIPTPVGDYNPDWAVVLEEDRKVYLIRETKTTHDSDKRRLEENLKILCGEAHFEALGGVDYKVAASVAEVTAV</sequence>
<dbReference type="PANTHER" id="PTHR47396:SF1">
    <property type="entry name" value="ATP-DEPENDENT HELICASE IRC3-RELATED"/>
    <property type="match status" value="1"/>
</dbReference>
<feature type="domain" description="Type III restriction enzyme C-terminal endonuclease" evidence="2">
    <location>
        <begin position="879"/>
        <end position="978"/>
    </location>
</feature>
<dbReference type="PATRIC" id="fig|1306954.6.peg.460"/>
<evidence type="ECO:0000259" key="1">
    <source>
        <dbReference type="Pfam" id="PF04851"/>
    </source>
</evidence>
<keyword evidence="3" id="KW-0347">Helicase</keyword>